<dbReference type="InParanoid" id="A0A165B494"/>
<gene>
    <name evidence="2" type="ORF">EXIGLDRAFT_781860</name>
</gene>
<name>A0A165B494_EXIGL</name>
<organism evidence="2 3">
    <name type="scientific">Exidia glandulosa HHB12029</name>
    <dbReference type="NCBI Taxonomy" id="1314781"/>
    <lineage>
        <taxon>Eukaryota</taxon>
        <taxon>Fungi</taxon>
        <taxon>Dikarya</taxon>
        <taxon>Basidiomycota</taxon>
        <taxon>Agaricomycotina</taxon>
        <taxon>Agaricomycetes</taxon>
        <taxon>Auriculariales</taxon>
        <taxon>Exidiaceae</taxon>
        <taxon>Exidia</taxon>
    </lineage>
</organism>
<feature type="compositionally biased region" description="Low complexity" evidence="1">
    <location>
        <begin position="208"/>
        <end position="224"/>
    </location>
</feature>
<feature type="region of interest" description="Disordered" evidence="1">
    <location>
        <begin position="168"/>
        <end position="224"/>
    </location>
</feature>
<evidence type="ECO:0000313" key="3">
    <source>
        <dbReference type="Proteomes" id="UP000077266"/>
    </source>
</evidence>
<dbReference type="EMBL" id="KV426564">
    <property type="protein sequence ID" value="KZV79792.1"/>
    <property type="molecule type" value="Genomic_DNA"/>
</dbReference>
<evidence type="ECO:0000256" key="1">
    <source>
        <dbReference type="SAM" id="MobiDB-lite"/>
    </source>
</evidence>
<evidence type="ECO:0000313" key="2">
    <source>
        <dbReference type="EMBL" id="KZV79792.1"/>
    </source>
</evidence>
<dbReference type="AlphaFoldDB" id="A0A165B494"/>
<proteinExistence type="predicted"/>
<reference evidence="2 3" key="1">
    <citation type="journal article" date="2016" name="Mol. Biol. Evol.">
        <title>Comparative Genomics of Early-Diverging Mushroom-Forming Fungi Provides Insights into the Origins of Lignocellulose Decay Capabilities.</title>
        <authorList>
            <person name="Nagy L.G."/>
            <person name="Riley R."/>
            <person name="Tritt A."/>
            <person name="Adam C."/>
            <person name="Daum C."/>
            <person name="Floudas D."/>
            <person name="Sun H."/>
            <person name="Yadav J.S."/>
            <person name="Pangilinan J."/>
            <person name="Larsson K.H."/>
            <person name="Matsuura K."/>
            <person name="Barry K."/>
            <person name="Labutti K."/>
            <person name="Kuo R."/>
            <person name="Ohm R.A."/>
            <person name="Bhattacharya S.S."/>
            <person name="Shirouzu T."/>
            <person name="Yoshinaga Y."/>
            <person name="Martin F.M."/>
            <person name="Grigoriev I.V."/>
            <person name="Hibbett D.S."/>
        </authorList>
    </citation>
    <scope>NUCLEOTIDE SEQUENCE [LARGE SCALE GENOMIC DNA]</scope>
    <source>
        <strain evidence="2 3">HHB12029</strain>
    </source>
</reference>
<protein>
    <submittedName>
        <fullName evidence="2">Uncharacterized protein</fullName>
    </submittedName>
</protein>
<keyword evidence="3" id="KW-1185">Reference proteome</keyword>
<sequence>MHISQEVIFPEDDRWTTAAPKQVLPRPVFDWPKVPSVCEDISIGPPALTITQASAPRVPVARLTFVGTSVQVWASYRGIWPPGWLAPIFSYRLDGIWSQDFMPSPGGWDNTVTGERNICDRSIATGPGLANTSHTLEIYVDLVREQVTGLYIYNATVDIPKYPDPLPQAPQLPVISSFPAAPSSGDDTPNPPDSHIPATTRVLPPRPDTSTSDLPTPTTDGDTSSAIIRQSATAGVARGDGISYQDVPLIDIHSPLPSEEQDIAVDFMSAELGLGFSTDTVGPSLRYVPYRDEVEDDESLPPMYSD</sequence>
<accession>A0A165B494</accession>
<dbReference type="Proteomes" id="UP000077266">
    <property type="component" value="Unassembled WGS sequence"/>
</dbReference>